<dbReference type="OrthoDB" id="1100567at2"/>
<evidence type="ECO:0000313" key="4">
    <source>
        <dbReference type="Proteomes" id="UP000216020"/>
    </source>
</evidence>
<accession>A0A261SJU2</accession>
<evidence type="ECO:0008006" key="5">
    <source>
        <dbReference type="Google" id="ProtNLM"/>
    </source>
</evidence>
<evidence type="ECO:0000259" key="2">
    <source>
        <dbReference type="Pfam" id="PF16220"/>
    </source>
</evidence>
<dbReference type="InterPro" id="IPR006860">
    <property type="entry name" value="FecR"/>
</dbReference>
<comment type="caution">
    <text evidence="3">The sequence shown here is derived from an EMBL/GenBank/DDBJ whole genome shotgun (WGS) entry which is preliminary data.</text>
</comment>
<dbReference type="EMBL" id="NEVM01000001">
    <property type="protein sequence ID" value="OZI37676.1"/>
    <property type="molecule type" value="Genomic_DNA"/>
</dbReference>
<dbReference type="RefSeq" id="WP_094851777.1">
    <property type="nucleotide sequence ID" value="NZ_NEVM01000001.1"/>
</dbReference>
<protein>
    <recommendedName>
        <fullName evidence="5">Iron dicitrate transport regulator FecR</fullName>
    </recommendedName>
</protein>
<feature type="domain" description="FecR N-terminal" evidence="2">
    <location>
        <begin position="19"/>
        <end position="57"/>
    </location>
</feature>
<evidence type="ECO:0000259" key="1">
    <source>
        <dbReference type="Pfam" id="PF04773"/>
    </source>
</evidence>
<dbReference type="Proteomes" id="UP000216020">
    <property type="component" value="Unassembled WGS sequence"/>
</dbReference>
<dbReference type="PANTHER" id="PTHR30273:SF2">
    <property type="entry name" value="PROTEIN FECR"/>
    <property type="match status" value="1"/>
</dbReference>
<keyword evidence="4" id="KW-1185">Reference proteome</keyword>
<dbReference type="Gene3D" id="2.60.120.1440">
    <property type="match status" value="1"/>
</dbReference>
<gene>
    <name evidence="3" type="ORF">CAL29_04610</name>
</gene>
<dbReference type="Pfam" id="PF16220">
    <property type="entry name" value="DUF4880"/>
    <property type="match status" value="1"/>
</dbReference>
<dbReference type="AlphaFoldDB" id="A0A261SJU2"/>
<dbReference type="Gene3D" id="3.55.50.30">
    <property type="match status" value="1"/>
</dbReference>
<sequence length="335" mass="37022">MAERPAPPAAGQHRRIVAEAAEWLVRLEAGADAGTLDAWRRWHDADAEHAAVWRRYADLQRMLPAAPRGASPCDLPPAAQALKAVASRRGRRQAIKLLCGGAAALTAGGMAWRQADSQGWLAQTRTAVGEQRPLTLADGTRLLLNTRTAIDIHEGRTDTDTARIEVVLHAGEMLVDNRDGGGAGLRLRTRHGYVEPYSAQLLLRQLPECSPSETMAALREGTARLVAGGRIEAALQAGQARRFDDAGFQPPQAWRERDLAWTQGVLIADDLRLDDLLRQLARYRHGFLECDDAVAARRVTGTFRIHDTDRVLEALAHHLGLRLRYRTRYWVTLQS</sequence>
<reference evidence="4" key="1">
    <citation type="submission" date="2017-05" db="EMBL/GenBank/DDBJ databases">
        <title>Complete and WGS of Bordetella genogroups.</title>
        <authorList>
            <person name="Spilker T."/>
            <person name="Lipuma J."/>
        </authorList>
    </citation>
    <scope>NUCLEOTIDE SEQUENCE [LARGE SCALE GENOMIC DNA]</scope>
    <source>
        <strain evidence="4">AU16122</strain>
    </source>
</reference>
<organism evidence="3 4">
    <name type="scientific">Bordetella genomosp. 10</name>
    <dbReference type="NCBI Taxonomy" id="1416804"/>
    <lineage>
        <taxon>Bacteria</taxon>
        <taxon>Pseudomonadati</taxon>
        <taxon>Pseudomonadota</taxon>
        <taxon>Betaproteobacteria</taxon>
        <taxon>Burkholderiales</taxon>
        <taxon>Alcaligenaceae</taxon>
        <taxon>Bordetella</taxon>
    </lineage>
</organism>
<dbReference type="Pfam" id="PF04773">
    <property type="entry name" value="FecR"/>
    <property type="match status" value="1"/>
</dbReference>
<evidence type="ECO:0000313" key="3">
    <source>
        <dbReference type="EMBL" id="OZI37676.1"/>
    </source>
</evidence>
<dbReference type="GO" id="GO:0016989">
    <property type="term" value="F:sigma factor antagonist activity"/>
    <property type="evidence" value="ECO:0007669"/>
    <property type="project" value="TreeGrafter"/>
</dbReference>
<dbReference type="InterPro" id="IPR032623">
    <property type="entry name" value="FecR_N"/>
</dbReference>
<dbReference type="InterPro" id="IPR012373">
    <property type="entry name" value="Ferrdict_sens_TM"/>
</dbReference>
<dbReference type="PANTHER" id="PTHR30273">
    <property type="entry name" value="PERIPLASMIC SIGNAL SENSOR AND SIGMA FACTOR ACTIVATOR FECR-RELATED"/>
    <property type="match status" value="1"/>
</dbReference>
<name>A0A261SJU2_9BORD</name>
<dbReference type="PIRSF" id="PIRSF018266">
    <property type="entry name" value="FecR"/>
    <property type="match status" value="1"/>
</dbReference>
<proteinExistence type="predicted"/>
<feature type="domain" description="FecR protein" evidence="1">
    <location>
        <begin position="124"/>
        <end position="201"/>
    </location>
</feature>